<keyword evidence="4" id="KW-0732">Signal</keyword>
<sequence length="751" mass="78690">MSTTTTSRPGTRKHRPLWRAGGAAFAAALALGVVVAPSEATSKRHERQPTLSTRSAPILSVHGLKFRDLDRNGRLTPYEDWRLPASARARDLLGRMTLAQKAGLMVHGTLPASGTGYDVAGTTRLVADRSITTMITRLAAEPAAMATASNAVQAIAENQPLGIPVVISTDPRNGFSVTGGQTVARIGTTAMPDAIGQGAIGDPATIRELGDIVRAEYRAVGITEALSPQADIATEPRWTRINGTFGSDSTLAKRLVKAYVAGLQDGTRGLTPDSVATVTKHWVGYGAQDKGFDSHYFYGRYATFPGGNFAEHIVPFTGAFAADTAGVMPTYSILKDLVYQGTALPQVGAGFSSFLLQDLLRGRYGFDGVIVSDWGITGDCPVACQENRPPAFFVGPWGVGMPWGVEDQSVLQRFALTINAGVDQVGGSDEPSYVLQAVADGLVSRARVDAAARRVLVQKFELGLFENPFVSPTKAAAIAGNAAFTAVGDAAQAESLTLLANSGDLLPAAPADHAHVYLSGVSGDAATAAGYTVVTDLADADLAIVRLSDPRGGPDLTDLDFAGTEPDYAAFQAAVDAGVPTVAVPKLDRPLVLTNVVDRAGAVLANYGVSDEVLLQTIAGERRPGGTLPFELPSSMAAVEAQLSDVADDSADPLFPAGFGLEYAAPTIEQLRGSLADLRASGDVSRSAARVLDAQLASVERALDRGREQQAVRGLERFVRTVERWSGGRHVSTTAADQLVGDTEALIASLR</sequence>
<feature type="domain" description="Glycoside hydrolase family 3 C-terminal" evidence="8">
    <location>
        <begin position="533"/>
        <end position="663"/>
    </location>
</feature>
<reference evidence="10 11" key="1">
    <citation type="submission" date="2018-08" db="EMBL/GenBank/DDBJ databases">
        <title>Cellulomonas rhizosphaerae sp. nov., a novel actinomycete isolated from soil.</title>
        <authorList>
            <person name="Tian Y."/>
        </authorList>
    </citation>
    <scope>NUCLEOTIDE SEQUENCE [LARGE SCALE GENOMIC DNA]</scope>
    <source>
        <strain evidence="10 11">NEAU-TCZ24</strain>
    </source>
</reference>
<evidence type="ECO:0000256" key="5">
    <source>
        <dbReference type="ARBA" id="ARBA00022801"/>
    </source>
</evidence>
<dbReference type="GO" id="GO:0008422">
    <property type="term" value="F:beta-glucosidase activity"/>
    <property type="evidence" value="ECO:0007669"/>
    <property type="project" value="UniProtKB-EC"/>
</dbReference>
<dbReference type="InterPro" id="IPR017853">
    <property type="entry name" value="GH"/>
</dbReference>
<comment type="catalytic activity">
    <reaction evidence="1">
        <text>Hydrolysis of terminal, non-reducing beta-D-glucosyl residues with release of beta-D-glucose.</text>
        <dbReference type="EC" id="3.2.1.21"/>
    </reaction>
</comment>
<gene>
    <name evidence="10" type="ORF">D1825_17000</name>
</gene>
<dbReference type="PANTHER" id="PTHR30620">
    <property type="entry name" value="PERIPLASMIC BETA-GLUCOSIDASE-RELATED"/>
    <property type="match status" value="1"/>
</dbReference>
<evidence type="ECO:0000259" key="9">
    <source>
        <dbReference type="Pfam" id="PF22888"/>
    </source>
</evidence>
<keyword evidence="5 10" id="KW-0378">Hydrolase</keyword>
<evidence type="ECO:0000259" key="7">
    <source>
        <dbReference type="Pfam" id="PF00933"/>
    </source>
</evidence>
<evidence type="ECO:0000256" key="6">
    <source>
        <dbReference type="ARBA" id="ARBA00023295"/>
    </source>
</evidence>
<dbReference type="GO" id="GO:0009251">
    <property type="term" value="P:glucan catabolic process"/>
    <property type="evidence" value="ECO:0007669"/>
    <property type="project" value="TreeGrafter"/>
</dbReference>
<dbReference type="InterPro" id="IPR054470">
    <property type="entry name" value="FIMAH_dom"/>
</dbReference>
<proteinExistence type="inferred from homology"/>
<keyword evidence="6" id="KW-0326">Glycosidase</keyword>
<dbReference type="Pfam" id="PF00933">
    <property type="entry name" value="Glyco_hydro_3"/>
    <property type="match status" value="1"/>
</dbReference>
<dbReference type="InterPro" id="IPR002772">
    <property type="entry name" value="Glyco_hydro_3_C"/>
</dbReference>
<comment type="caution">
    <text evidence="10">The sequence shown here is derived from an EMBL/GenBank/DDBJ whole genome shotgun (WGS) entry which is preliminary data.</text>
</comment>
<dbReference type="RefSeq" id="WP_118768605.1">
    <property type="nucleotide sequence ID" value="NZ_QWKP01000222.1"/>
</dbReference>
<dbReference type="PANTHER" id="PTHR30620:SF16">
    <property type="entry name" value="LYSOSOMAL BETA GLUCOSIDASE"/>
    <property type="match status" value="1"/>
</dbReference>
<dbReference type="InterPro" id="IPR036962">
    <property type="entry name" value="Glyco_hydro_3_N_sf"/>
</dbReference>
<dbReference type="InterPro" id="IPR001764">
    <property type="entry name" value="Glyco_hydro_3_N"/>
</dbReference>
<dbReference type="OrthoDB" id="3187421at2"/>
<evidence type="ECO:0000256" key="3">
    <source>
        <dbReference type="ARBA" id="ARBA00012744"/>
    </source>
</evidence>
<dbReference type="Gene3D" id="3.20.20.300">
    <property type="entry name" value="Glycoside hydrolase, family 3, N-terminal domain"/>
    <property type="match status" value="1"/>
</dbReference>
<evidence type="ECO:0000256" key="4">
    <source>
        <dbReference type="ARBA" id="ARBA00022729"/>
    </source>
</evidence>
<evidence type="ECO:0000313" key="11">
    <source>
        <dbReference type="Proteomes" id="UP000283374"/>
    </source>
</evidence>
<dbReference type="PRINTS" id="PR00133">
    <property type="entry name" value="GLHYDRLASE3"/>
</dbReference>
<dbReference type="EMBL" id="QWKP01000222">
    <property type="protein sequence ID" value="RHA37561.1"/>
    <property type="molecule type" value="Genomic_DNA"/>
</dbReference>
<accession>A0A413RHE4</accession>
<feature type="domain" description="FIMAH" evidence="9">
    <location>
        <begin position="669"/>
        <end position="748"/>
    </location>
</feature>
<dbReference type="EC" id="3.2.1.21" evidence="3"/>
<dbReference type="InterPro" id="IPR051915">
    <property type="entry name" value="Cellulose_Degrad_GH3"/>
</dbReference>
<dbReference type="InterPro" id="IPR036881">
    <property type="entry name" value="Glyco_hydro_3_C_sf"/>
</dbReference>
<dbReference type="SUPFAM" id="SSF51445">
    <property type="entry name" value="(Trans)glycosidases"/>
    <property type="match status" value="1"/>
</dbReference>
<dbReference type="Proteomes" id="UP000283374">
    <property type="component" value="Unassembled WGS sequence"/>
</dbReference>
<feature type="domain" description="Glycoside hydrolase family 3 N-terminal" evidence="7">
    <location>
        <begin position="130"/>
        <end position="456"/>
    </location>
</feature>
<evidence type="ECO:0000259" key="8">
    <source>
        <dbReference type="Pfam" id="PF01915"/>
    </source>
</evidence>
<evidence type="ECO:0000313" key="10">
    <source>
        <dbReference type="EMBL" id="RHA37561.1"/>
    </source>
</evidence>
<name>A0A413RHE4_9CELL</name>
<dbReference type="Pfam" id="PF01915">
    <property type="entry name" value="Glyco_hydro_3_C"/>
    <property type="match status" value="1"/>
</dbReference>
<protein>
    <recommendedName>
        <fullName evidence="3">beta-glucosidase</fullName>
        <ecNumber evidence="3">3.2.1.21</ecNumber>
    </recommendedName>
</protein>
<organism evidence="10 11">
    <name type="scientific">Cellulomonas rhizosphaerae</name>
    <dbReference type="NCBI Taxonomy" id="2293719"/>
    <lineage>
        <taxon>Bacteria</taxon>
        <taxon>Bacillati</taxon>
        <taxon>Actinomycetota</taxon>
        <taxon>Actinomycetes</taxon>
        <taxon>Micrococcales</taxon>
        <taxon>Cellulomonadaceae</taxon>
        <taxon>Cellulomonas</taxon>
    </lineage>
</organism>
<dbReference type="Gene3D" id="3.40.50.1700">
    <property type="entry name" value="Glycoside hydrolase family 3 C-terminal domain"/>
    <property type="match status" value="1"/>
</dbReference>
<dbReference type="Pfam" id="PF22888">
    <property type="entry name" value="FIMAH"/>
    <property type="match status" value="1"/>
</dbReference>
<keyword evidence="11" id="KW-1185">Reference proteome</keyword>
<dbReference type="SUPFAM" id="SSF52279">
    <property type="entry name" value="Beta-D-glucan exohydrolase, C-terminal domain"/>
    <property type="match status" value="1"/>
</dbReference>
<comment type="similarity">
    <text evidence="2">Belongs to the glycosyl hydrolase 3 family.</text>
</comment>
<dbReference type="AlphaFoldDB" id="A0A413RHE4"/>
<evidence type="ECO:0000256" key="1">
    <source>
        <dbReference type="ARBA" id="ARBA00000448"/>
    </source>
</evidence>
<evidence type="ECO:0000256" key="2">
    <source>
        <dbReference type="ARBA" id="ARBA00005336"/>
    </source>
</evidence>